<dbReference type="PANTHER" id="PTHR24171">
    <property type="entry name" value="ANKYRIN REPEAT DOMAIN-CONTAINING PROTEIN 39-RELATED"/>
    <property type="match status" value="1"/>
</dbReference>
<dbReference type="SUPFAM" id="SSF48403">
    <property type="entry name" value="Ankyrin repeat"/>
    <property type="match status" value="1"/>
</dbReference>
<dbReference type="GO" id="GO:0004842">
    <property type="term" value="F:ubiquitin-protein transferase activity"/>
    <property type="evidence" value="ECO:0007669"/>
    <property type="project" value="TreeGrafter"/>
</dbReference>
<dbReference type="InParanoid" id="A0A090M8B7"/>
<accession>A0A090M8B7</accession>
<feature type="repeat" description="ANK" evidence="3">
    <location>
        <begin position="80"/>
        <end position="112"/>
    </location>
</feature>
<dbReference type="SMART" id="SM00248">
    <property type="entry name" value="ANK"/>
    <property type="match status" value="4"/>
</dbReference>
<dbReference type="KEGG" id="ota:OT_ostta08g01130"/>
<dbReference type="GO" id="GO:0085020">
    <property type="term" value="P:protein K6-linked ubiquitination"/>
    <property type="evidence" value="ECO:0007669"/>
    <property type="project" value="TreeGrafter"/>
</dbReference>
<dbReference type="EMBL" id="CAID01000008">
    <property type="protein sequence ID" value="CEG01398.1"/>
    <property type="molecule type" value="Genomic_DNA"/>
</dbReference>
<dbReference type="RefSeq" id="XP_022840934.1">
    <property type="nucleotide sequence ID" value="XM_022983522.1"/>
</dbReference>
<dbReference type="Pfam" id="PF12796">
    <property type="entry name" value="Ank_2"/>
    <property type="match status" value="1"/>
</dbReference>
<dbReference type="InterPro" id="IPR002110">
    <property type="entry name" value="Ankyrin_rpt"/>
</dbReference>
<dbReference type="Gene3D" id="1.25.40.20">
    <property type="entry name" value="Ankyrin repeat-containing domain"/>
    <property type="match status" value="2"/>
</dbReference>
<evidence type="ECO:0000313" key="4">
    <source>
        <dbReference type="EMBL" id="CEG01398.1"/>
    </source>
</evidence>
<feature type="repeat" description="ANK" evidence="3">
    <location>
        <begin position="113"/>
        <end position="145"/>
    </location>
</feature>
<dbReference type="STRING" id="70448.A0A090M8B7"/>
<keyword evidence="2 3" id="KW-0040">ANK repeat</keyword>
<reference evidence="4 5" key="2">
    <citation type="journal article" date="2014" name="BMC Genomics">
        <title>An improved genome of the model marine alga Ostreococcus tauri unfolds by assessing Illumina de novo assemblies.</title>
        <authorList>
            <person name="Blanc-Mathieu R."/>
            <person name="Verhelst B."/>
            <person name="Derelle E."/>
            <person name="Rombauts S."/>
            <person name="Bouget F.Y."/>
            <person name="Carre I."/>
            <person name="Chateau A."/>
            <person name="Eyre-Walker A."/>
            <person name="Grimsley N."/>
            <person name="Moreau H."/>
            <person name="Piegu B."/>
            <person name="Rivals E."/>
            <person name="Schackwitz W."/>
            <person name="Van de Peer Y."/>
            <person name="Piganeau G."/>
        </authorList>
    </citation>
    <scope>NUCLEOTIDE SEQUENCE [LARGE SCALE GENOMIC DNA]</scope>
    <source>
        <strain evidence="5">OTTH 0595 / CCAP 157/2 / RCC745</strain>
    </source>
</reference>
<evidence type="ECO:0000256" key="2">
    <source>
        <dbReference type="ARBA" id="ARBA00023043"/>
    </source>
</evidence>
<sequence>MGIDDHDTFSGLTQLHKAAAEGDLKKVIECLDSGADISIRACGESNAGKTAAMFAASGGHVDVLKAMQRGSSLLDLQSADGGTPAMSAAAHSYGDVLQYLIEKKVNLNAQDEDGWTALMYAVCAGNVNNVARLVAAGADTKIKNNDGETAIQLADGKHKEKLLEALGGKLAPINEGKKKGCCVM</sequence>
<feature type="repeat" description="ANK" evidence="3">
    <location>
        <begin position="10"/>
        <end position="42"/>
    </location>
</feature>
<protein>
    <submittedName>
        <fullName evidence="4">Ankyrin repeat</fullName>
    </submittedName>
</protein>
<evidence type="ECO:0000313" key="5">
    <source>
        <dbReference type="Proteomes" id="UP000009170"/>
    </source>
</evidence>
<dbReference type="Pfam" id="PF13637">
    <property type="entry name" value="Ank_4"/>
    <property type="match status" value="1"/>
</dbReference>
<dbReference type="AlphaFoldDB" id="A0A090M8B7"/>
<name>A0A090M8B7_OSTTA</name>
<evidence type="ECO:0000256" key="1">
    <source>
        <dbReference type="ARBA" id="ARBA00022737"/>
    </source>
</evidence>
<gene>
    <name evidence="4" type="ORF">OT_ostta08g01130</name>
</gene>
<dbReference type="OrthoDB" id="20872at2759"/>
<dbReference type="InterPro" id="IPR036770">
    <property type="entry name" value="Ankyrin_rpt-contain_sf"/>
</dbReference>
<organism evidence="4 5">
    <name type="scientific">Ostreococcus tauri</name>
    <name type="common">Marine green alga</name>
    <dbReference type="NCBI Taxonomy" id="70448"/>
    <lineage>
        <taxon>Eukaryota</taxon>
        <taxon>Viridiplantae</taxon>
        <taxon>Chlorophyta</taxon>
        <taxon>Mamiellophyceae</taxon>
        <taxon>Mamiellales</taxon>
        <taxon>Bathycoccaceae</taxon>
        <taxon>Ostreococcus</taxon>
    </lineage>
</organism>
<keyword evidence="5" id="KW-1185">Reference proteome</keyword>
<dbReference type="GeneID" id="9833490"/>
<dbReference type="PANTHER" id="PTHR24171:SF8">
    <property type="entry name" value="BRCA1-ASSOCIATED RING DOMAIN PROTEIN 1"/>
    <property type="match status" value="1"/>
</dbReference>
<dbReference type="PROSITE" id="PS50297">
    <property type="entry name" value="ANK_REP_REGION"/>
    <property type="match status" value="3"/>
</dbReference>
<reference evidence="5" key="1">
    <citation type="journal article" date="2006" name="Proc. Natl. Acad. Sci. U.S.A.">
        <title>Genome analysis of the smallest free-living eukaryote Ostreococcus tauri unveils many unique features.</title>
        <authorList>
            <person name="Derelle E."/>
            <person name="Ferraz C."/>
            <person name="Rombauts S."/>
            <person name="Rouze P."/>
            <person name="Worden A.Z."/>
            <person name="Robbens S."/>
            <person name="Partensky F."/>
            <person name="Degroeve S."/>
            <person name="Echeynie S."/>
            <person name="Cooke R."/>
            <person name="Saeys Y."/>
            <person name="Wuyts J."/>
            <person name="Jabbari K."/>
            <person name="Bowler C."/>
            <person name="Panaud O."/>
            <person name="Piegu B."/>
            <person name="Ball S.G."/>
            <person name="Ral J.-P."/>
            <person name="Bouget F.-Y."/>
            <person name="Piganeau G."/>
            <person name="De Baets B."/>
            <person name="Picard A."/>
            <person name="Delseny M."/>
            <person name="Demaille J."/>
            <person name="Van de Peer Y."/>
            <person name="Moreau H."/>
        </authorList>
    </citation>
    <scope>NUCLEOTIDE SEQUENCE [LARGE SCALE GENOMIC DNA]</scope>
    <source>
        <strain evidence="5">OTTH 0595 / CCAP 157/2 / RCC745</strain>
    </source>
</reference>
<dbReference type="Proteomes" id="UP000009170">
    <property type="component" value="Unassembled WGS sequence"/>
</dbReference>
<proteinExistence type="predicted"/>
<keyword evidence="1" id="KW-0677">Repeat</keyword>
<dbReference type="PROSITE" id="PS50088">
    <property type="entry name" value="ANK_REPEAT"/>
    <property type="match status" value="3"/>
</dbReference>
<comment type="caution">
    <text evidence="4">The sequence shown here is derived from an EMBL/GenBank/DDBJ whole genome shotgun (WGS) entry which is preliminary data.</text>
</comment>
<evidence type="ECO:0000256" key="3">
    <source>
        <dbReference type="PROSITE-ProRule" id="PRU00023"/>
    </source>
</evidence>